<sequence>MATLDYTGSSVAGALVPESFSAHAHRVVLYRRLTVADIIASDATMTTNGYITADDIVKCLHVGNGFLAERALIRIITAHTATVQCEVGIAGGAELIAANLLDAAAGTCYTTISTDSYADGHIFVAADTLDIQYLVANVVVGDSELFVWGSQLVLGT</sequence>
<evidence type="ECO:0000313" key="1">
    <source>
        <dbReference type="EMBL" id="QJA84991.1"/>
    </source>
</evidence>
<proteinExistence type="predicted"/>
<organism evidence="1">
    <name type="scientific">viral metagenome</name>
    <dbReference type="NCBI Taxonomy" id="1070528"/>
    <lineage>
        <taxon>unclassified sequences</taxon>
        <taxon>metagenomes</taxon>
        <taxon>organismal metagenomes</taxon>
    </lineage>
</organism>
<dbReference type="AlphaFoldDB" id="A0A6M3KTU1"/>
<reference evidence="1" key="1">
    <citation type="submission" date="2020-03" db="EMBL/GenBank/DDBJ databases">
        <title>The deep terrestrial virosphere.</title>
        <authorList>
            <person name="Holmfeldt K."/>
            <person name="Nilsson E."/>
            <person name="Simone D."/>
            <person name="Lopez-Fernandez M."/>
            <person name="Wu X."/>
            <person name="de Brujin I."/>
            <person name="Lundin D."/>
            <person name="Andersson A."/>
            <person name="Bertilsson S."/>
            <person name="Dopson M."/>
        </authorList>
    </citation>
    <scope>NUCLEOTIDE SEQUENCE</scope>
    <source>
        <strain evidence="1">MM415B02304</strain>
    </source>
</reference>
<protein>
    <submittedName>
        <fullName evidence="1">Uncharacterized protein</fullName>
    </submittedName>
</protein>
<name>A0A6M3KTU1_9ZZZZ</name>
<gene>
    <name evidence="1" type="ORF">MM415B02304_0010</name>
</gene>
<accession>A0A6M3KTU1</accession>
<dbReference type="EMBL" id="MT142546">
    <property type="protein sequence ID" value="QJA84991.1"/>
    <property type="molecule type" value="Genomic_DNA"/>
</dbReference>